<dbReference type="Gene3D" id="3.90.550.10">
    <property type="entry name" value="Spore Coat Polysaccharide Biosynthesis Protein SpsA, Chain A"/>
    <property type="match status" value="1"/>
</dbReference>
<evidence type="ECO:0000256" key="1">
    <source>
        <dbReference type="ARBA" id="ARBA00022842"/>
    </source>
</evidence>
<keyword evidence="4" id="KW-1185">Reference proteome</keyword>
<gene>
    <name evidence="3" type="ORF">ACCI49_23055</name>
</gene>
<sequence>MNRAKQPTKRLLIALLAAGASRRFDGIKLEASVDVIDLDGRIKSQPLLLQTLDKLYSLTTKASTGLTIELVVILGEYREVLANLLPPDINQRINPNWQSGIASSIKEAVVAAEAINVDGLLIALADHIGVTIDDYQQLIAAWRSSGQICCAQYQNSFGVPAIFNASDFSDLTGLSGDIGAKKLLKARAAAYGLTVVDIEGITMDIDSKADLELWQRLIAKELT</sequence>
<evidence type="ECO:0000313" key="4">
    <source>
        <dbReference type="Proteomes" id="UP001569428"/>
    </source>
</evidence>
<name>A0ABV4P727_9GAMM</name>
<keyword evidence="1" id="KW-0460">Magnesium</keyword>
<feature type="domain" description="MobA-like NTP transferase" evidence="2">
    <location>
        <begin position="14"/>
        <end position="187"/>
    </location>
</feature>
<dbReference type="Proteomes" id="UP001569428">
    <property type="component" value="Unassembled WGS sequence"/>
</dbReference>
<accession>A0ABV4P727</accession>
<proteinExistence type="predicted"/>
<dbReference type="Pfam" id="PF12804">
    <property type="entry name" value="NTP_transf_3"/>
    <property type="match status" value="1"/>
</dbReference>
<dbReference type="CDD" id="cd04182">
    <property type="entry name" value="GT_2_like_f"/>
    <property type="match status" value="1"/>
</dbReference>
<dbReference type="RefSeq" id="WP_371841583.1">
    <property type="nucleotide sequence ID" value="NZ_JBGMEK010000136.1"/>
</dbReference>
<dbReference type="PANTHER" id="PTHR43777">
    <property type="entry name" value="MOLYBDENUM COFACTOR CYTIDYLYLTRANSFERASE"/>
    <property type="match status" value="1"/>
</dbReference>
<organism evidence="3 4">
    <name type="scientific">Microbulbifer epialgicus</name>
    <dbReference type="NCBI Taxonomy" id="393907"/>
    <lineage>
        <taxon>Bacteria</taxon>
        <taxon>Pseudomonadati</taxon>
        <taxon>Pseudomonadota</taxon>
        <taxon>Gammaproteobacteria</taxon>
        <taxon>Cellvibrionales</taxon>
        <taxon>Microbulbiferaceae</taxon>
        <taxon>Microbulbifer</taxon>
    </lineage>
</organism>
<evidence type="ECO:0000259" key="2">
    <source>
        <dbReference type="Pfam" id="PF12804"/>
    </source>
</evidence>
<protein>
    <submittedName>
        <fullName evidence="3">NTP transferase domain-containing protein</fullName>
    </submittedName>
</protein>
<dbReference type="PANTHER" id="PTHR43777:SF1">
    <property type="entry name" value="MOLYBDENUM COFACTOR CYTIDYLYLTRANSFERASE"/>
    <property type="match status" value="1"/>
</dbReference>
<dbReference type="InterPro" id="IPR029044">
    <property type="entry name" value="Nucleotide-diphossugar_trans"/>
</dbReference>
<comment type="caution">
    <text evidence="3">The sequence shown here is derived from an EMBL/GenBank/DDBJ whole genome shotgun (WGS) entry which is preliminary data.</text>
</comment>
<reference evidence="3 4" key="1">
    <citation type="submission" date="2024-08" db="EMBL/GenBank/DDBJ databases">
        <authorList>
            <person name="Ishaq N."/>
        </authorList>
    </citation>
    <scope>NUCLEOTIDE SEQUENCE [LARGE SCALE GENOMIC DNA]</scope>
    <source>
        <strain evidence="3 4">DSM 18651</strain>
    </source>
</reference>
<dbReference type="InterPro" id="IPR025877">
    <property type="entry name" value="MobA-like_NTP_Trfase"/>
</dbReference>
<keyword evidence="3" id="KW-0808">Transferase</keyword>
<dbReference type="SUPFAM" id="SSF53448">
    <property type="entry name" value="Nucleotide-diphospho-sugar transferases"/>
    <property type="match status" value="1"/>
</dbReference>
<dbReference type="GO" id="GO:0016740">
    <property type="term" value="F:transferase activity"/>
    <property type="evidence" value="ECO:0007669"/>
    <property type="project" value="UniProtKB-KW"/>
</dbReference>
<evidence type="ECO:0000313" key="3">
    <source>
        <dbReference type="EMBL" id="MFA0813769.1"/>
    </source>
</evidence>
<dbReference type="EMBL" id="JBGMEK010000136">
    <property type="protein sequence ID" value="MFA0813769.1"/>
    <property type="molecule type" value="Genomic_DNA"/>
</dbReference>